<dbReference type="EMBL" id="BARS01008279">
    <property type="protein sequence ID" value="GAF76457.1"/>
    <property type="molecule type" value="Genomic_DNA"/>
</dbReference>
<organism evidence="1">
    <name type="scientific">marine sediment metagenome</name>
    <dbReference type="NCBI Taxonomy" id="412755"/>
    <lineage>
        <taxon>unclassified sequences</taxon>
        <taxon>metagenomes</taxon>
        <taxon>ecological metagenomes</taxon>
    </lineage>
</organism>
<dbReference type="AlphaFoldDB" id="X0SKT7"/>
<evidence type="ECO:0000313" key="1">
    <source>
        <dbReference type="EMBL" id="GAF76457.1"/>
    </source>
</evidence>
<gene>
    <name evidence="1" type="ORF">S01H1_15811</name>
</gene>
<reference evidence="1" key="1">
    <citation type="journal article" date="2014" name="Front. Microbiol.">
        <title>High frequency of phylogenetically diverse reductive dehalogenase-homologous genes in deep subseafloor sedimentary metagenomes.</title>
        <authorList>
            <person name="Kawai M."/>
            <person name="Futagami T."/>
            <person name="Toyoda A."/>
            <person name="Takaki Y."/>
            <person name="Nishi S."/>
            <person name="Hori S."/>
            <person name="Arai W."/>
            <person name="Tsubouchi T."/>
            <person name="Morono Y."/>
            <person name="Uchiyama I."/>
            <person name="Ito T."/>
            <person name="Fujiyama A."/>
            <person name="Inagaki F."/>
            <person name="Takami H."/>
        </authorList>
    </citation>
    <scope>NUCLEOTIDE SEQUENCE</scope>
    <source>
        <strain evidence="1">Expedition CK06-06</strain>
    </source>
</reference>
<sequence>MFLLSLGEKWLLFHIGGVELTAQKVEGVKNAFYQIFQQKEKIFVTT</sequence>
<proteinExistence type="predicted"/>
<accession>X0SKT7</accession>
<name>X0SKT7_9ZZZZ</name>
<comment type="caution">
    <text evidence="1">The sequence shown here is derived from an EMBL/GenBank/DDBJ whole genome shotgun (WGS) entry which is preliminary data.</text>
</comment>
<protein>
    <submittedName>
        <fullName evidence="1">Uncharacterized protein</fullName>
    </submittedName>
</protein>